<name>A0A9N8DIT7_9STRA</name>
<evidence type="ECO:0000313" key="3">
    <source>
        <dbReference type="Proteomes" id="UP001153069"/>
    </source>
</evidence>
<dbReference type="CDD" id="cd16664">
    <property type="entry name" value="RING-Ubox_PUB"/>
    <property type="match status" value="1"/>
</dbReference>
<gene>
    <name evidence="2" type="ORF">SEMRO_181_G079090.1</name>
</gene>
<dbReference type="OrthoDB" id="424220at2759"/>
<dbReference type="InterPro" id="IPR045185">
    <property type="entry name" value="PUB22/23/24-like"/>
</dbReference>
<dbReference type="Pfam" id="PF04564">
    <property type="entry name" value="U-box"/>
    <property type="match status" value="1"/>
</dbReference>
<comment type="caution">
    <text evidence="2">The sequence shown here is derived from an EMBL/GenBank/DDBJ whole genome shotgun (WGS) entry which is preliminary data.</text>
</comment>
<reference evidence="2" key="1">
    <citation type="submission" date="2020-06" db="EMBL/GenBank/DDBJ databases">
        <authorList>
            <consortium name="Plant Systems Biology data submission"/>
        </authorList>
    </citation>
    <scope>NUCLEOTIDE SEQUENCE</scope>
    <source>
        <strain evidence="2">D6</strain>
    </source>
</reference>
<dbReference type="EMBL" id="CAICTM010000180">
    <property type="protein sequence ID" value="CAB9503957.1"/>
    <property type="molecule type" value="Genomic_DNA"/>
</dbReference>
<dbReference type="SMART" id="SM00504">
    <property type="entry name" value="Ubox"/>
    <property type="match status" value="1"/>
</dbReference>
<accession>A0A9N8DIT7</accession>
<dbReference type="InterPro" id="IPR013083">
    <property type="entry name" value="Znf_RING/FYVE/PHD"/>
</dbReference>
<dbReference type="AlphaFoldDB" id="A0A9N8DIT7"/>
<dbReference type="GO" id="GO:0061630">
    <property type="term" value="F:ubiquitin protein ligase activity"/>
    <property type="evidence" value="ECO:0007669"/>
    <property type="project" value="InterPro"/>
</dbReference>
<dbReference type="InterPro" id="IPR045210">
    <property type="entry name" value="RING-Ubox_PUB"/>
</dbReference>
<proteinExistence type="predicted"/>
<dbReference type="Gene3D" id="3.30.40.10">
    <property type="entry name" value="Zinc/RING finger domain, C3HC4 (zinc finger)"/>
    <property type="match status" value="1"/>
</dbReference>
<evidence type="ECO:0000313" key="2">
    <source>
        <dbReference type="EMBL" id="CAB9503957.1"/>
    </source>
</evidence>
<keyword evidence="3" id="KW-1185">Reference proteome</keyword>
<dbReference type="PANTHER" id="PTHR22849">
    <property type="entry name" value="WDSAM1 PROTEIN"/>
    <property type="match status" value="1"/>
</dbReference>
<organism evidence="2 3">
    <name type="scientific">Seminavis robusta</name>
    <dbReference type="NCBI Taxonomy" id="568900"/>
    <lineage>
        <taxon>Eukaryota</taxon>
        <taxon>Sar</taxon>
        <taxon>Stramenopiles</taxon>
        <taxon>Ochrophyta</taxon>
        <taxon>Bacillariophyta</taxon>
        <taxon>Bacillariophyceae</taxon>
        <taxon>Bacillariophycidae</taxon>
        <taxon>Naviculales</taxon>
        <taxon>Naviculaceae</taxon>
        <taxon>Seminavis</taxon>
    </lineage>
</organism>
<sequence length="96" mass="11014">MDHQIFLSPPEHFICPLTLEVMSDPVMHKQTGQIYDKLAIMRWIRQCGKNATCPLTRQPITTSDLVGNGVLRLEIMAWKDLQYVDELEAKLVMITS</sequence>
<dbReference type="Proteomes" id="UP001153069">
    <property type="component" value="Unassembled WGS sequence"/>
</dbReference>
<feature type="domain" description="U-box" evidence="1">
    <location>
        <begin position="8"/>
        <end position="85"/>
    </location>
</feature>
<dbReference type="GO" id="GO:0016567">
    <property type="term" value="P:protein ubiquitination"/>
    <property type="evidence" value="ECO:0007669"/>
    <property type="project" value="InterPro"/>
</dbReference>
<dbReference type="PROSITE" id="PS51698">
    <property type="entry name" value="U_BOX"/>
    <property type="match status" value="1"/>
</dbReference>
<evidence type="ECO:0000259" key="1">
    <source>
        <dbReference type="PROSITE" id="PS51698"/>
    </source>
</evidence>
<dbReference type="SUPFAM" id="SSF57850">
    <property type="entry name" value="RING/U-box"/>
    <property type="match status" value="1"/>
</dbReference>
<protein>
    <submittedName>
        <fullName evidence="2">E3 ubiquitin-protein ligase LIN</fullName>
    </submittedName>
</protein>
<dbReference type="PANTHER" id="PTHR22849:SF132">
    <property type="entry name" value="E3 UBIQUITIN-PROTEIN LIGASE PUB23"/>
    <property type="match status" value="1"/>
</dbReference>
<dbReference type="InterPro" id="IPR003613">
    <property type="entry name" value="Ubox_domain"/>
</dbReference>